<evidence type="ECO:0000259" key="1">
    <source>
        <dbReference type="Pfam" id="PF12680"/>
    </source>
</evidence>
<name>A0ABX2IKT9_9RHOO</name>
<gene>
    <name evidence="2" type="ORF">HJ583_015830</name>
</gene>
<reference evidence="2 3" key="1">
    <citation type="submission" date="2020-06" db="EMBL/GenBank/DDBJ databases">
        <title>Draft genome of Uliginosibacterium sp. IMCC34675.</title>
        <authorList>
            <person name="Song J."/>
        </authorList>
    </citation>
    <scope>NUCLEOTIDE SEQUENCE [LARGE SCALE GENOMIC DNA]</scope>
    <source>
        <strain evidence="2 3">IMCC34675</strain>
    </source>
</reference>
<proteinExistence type="predicted"/>
<dbReference type="EMBL" id="JABCSC020000004">
    <property type="protein sequence ID" value="NSL56503.1"/>
    <property type="molecule type" value="Genomic_DNA"/>
</dbReference>
<evidence type="ECO:0000313" key="2">
    <source>
        <dbReference type="EMBL" id="NSL56503.1"/>
    </source>
</evidence>
<dbReference type="SUPFAM" id="SSF54427">
    <property type="entry name" value="NTF2-like"/>
    <property type="match status" value="1"/>
</dbReference>
<protein>
    <submittedName>
        <fullName evidence="2">Nuclear transport factor 2 family protein</fullName>
    </submittedName>
</protein>
<feature type="domain" description="SnoaL-like" evidence="1">
    <location>
        <begin position="10"/>
        <end position="108"/>
    </location>
</feature>
<dbReference type="InterPro" id="IPR032710">
    <property type="entry name" value="NTF2-like_dom_sf"/>
</dbReference>
<dbReference type="Proteomes" id="UP000778523">
    <property type="component" value="Unassembled WGS sequence"/>
</dbReference>
<dbReference type="RefSeq" id="WP_170022828.1">
    <property type="nucleotide sequence ID" value="NZ_JABCSC020000004.1"/>
</dbReference>
<organism evidence="2 3">
    <name type="scientific">Uliginosibacterium aquaticum</name>
    <dbReference type="NCBI Taxonomy" id="2731212"/>
    <lineage>
        <taxon>Bacteria</taxon>
        <taxon>Pseudomonadati</taxon>
        <taxon>Pseudomonadota</taxon>
        <taxon>Betaproteobacteria</taxon>
        <taxon>Rhodocyclales</taxon>
        <taxon>Zoogloeaceae</taxon>
        <taxon>Uliginosibacterium</taxon>
    </lineage>
</organism>
<comment type="caution">
    <text evidence="2">The sequence shown here is derived from an EMBL/GenBank/DDBJ whole genome shotgun (WGS) entry which is preliminary data.</text>
</comment>
<dbReference type="Pfam" id="PF12680">
    <property type="entry name" value="SnoaL_2"/>
    <property type="match status" value="1"/>
</dbReference>
<evidence type="ECO:0000313" key="3">
    <source>
        <dbReference type="Proteomes" id="UP000778523"/>
    </source>
</evidence>
<keyword evidence="3" id="KW-1185">Reference proteome</keyword>
<dbReference type="InterPro" id="IPR037401">
    <property type="entry name" value="SnoaL-like"/>
</dbReference>
<sequence length="139" mass="15848">MENTLQGLVEWYQTLSPDSVVRAGEFYAPQAHFKDPFNDVRGVPAIERIFLHMFAQLESPRFVVRDVCRGEGSAMLCWDFAFSARGVAYRLQGSTRLEFDPNGQVSSHVDYWDPAEALFMRVPLLGWVLRKLYKGLSAT</sequence>
<accession>A0ABX2IKT9</accession>
<dbReference type="Gene3D" id="3.10.450.50">
    <property type="match status" value="1"/>
</dbReference>